<name>A0A0P1A954_PLAHL</name>
<accession>A0A0P1A954</accession>
<dbReference type="InterPro" id="IPR018613">
    <property type="entry name" value="Ccdc97-like"/>
</dbReference>
<sequence length="201" mass="24025">MELDPLDAYMASLELPCGSQLLHITQARSDYSAKRSLTPKSINVVVKNRRYRRLQQLVKDTSDDDSFFSDRMMQMRSPALFHFHLGQYLGLKRESTLFSNNEGQKLSSFLLETCQRHEMEIRRLKEQKTWTTFVAVDKKYEKRRLEKLYEERRQQLIEIMKHRFLSGMDSEYVNYAEIDANEELDDLDEMQRDAEDRYFAE</sequence>
<dbReference type="EMBL" id="CCYD01000246">
    <property type="protein sequence ID" value="CEG36765.1"/>
    <property type="molecule type" value="Genomic_DNA"/>
</dbReference>
<dbReference type="InterPro" id="IPR040233">
    <property type="entry name" value="CCD97-like_C"/>
</dbReference>
<organism evidence="2 3">
    <name type="scientific">Plasmopara halstedii</name>
    <name type="common">Downy mildew of sunflower</name>
    <dbReference type="NCBI Taxonomy" id="4781"/>
    <lineage>
        <taxon>Eukaryota</taxon>
        <taxon>Sar</taxon>
        <taxon>Stramenopiles</taxon>
        <taxon>Oomycota</taxon>
        <taxon>Peronosporomycetes</taxon>
        <taxon>Peronosporales</taxon>
        <taxon>Peronosporaceae</taxon>
        <taxon>Plasmopara</taxon>
    </lineage>
</organism>
<dbReference type="Pfam" id="PF09747">
    <property type="entry name" value="CCD97-like_C"/>
    <property type="match status" value="2"/>
</dbReference>
<dbReference type="GeneID" id="36399070"/>
<dbReference type="STRING" id="4781.A0A0P1A954"/>
<protein>
    <submittedName>
        <fullName evidence="2">Uncharacterized conserved protein</fullName>
    </submittedName>
</protein>
<dbReference type="PANTHER" id="PTHR31840">
    <property type="entry name" value="COILED-COIL DOMAIN-CONTAINING PROTEIN 97"/>
    <property type="match status" value="1"/>
</dbReference>
<dbReference type="OrthoDB" id="333176at2759"/>
<feature type="domain" description="CCD97-like C-terminal" evidence="1">
    <location>
        <begin position="48"/>
        <end position="140"/>
    </location>
</feature>
<feature type="domain" description="CCD97-like C-terminal" evidence="1">
    <location>
        <begin position="149"/>
        <end position="201"/>
    </location>
</feature>
<evidence type="ECO:0000313" key="2">
    <source>
        <dbReference type="EMBL" id="CEG36765.1"/>
    </source>
</evidence>
<proteinExistence type="predicted"/>
<reference evidence="3" key="1">
    <citation type="submission" date="2014-09" db="EMBL/GenBank/DDBJ databases">
        <authorList>
            <person name="Sharma Rahul"/>
            <person name="Thines Marco"/>
        </authorList>
    </citation>
    <scope>NUCLEOTIDE SEQUENCE [LARGE SCALE GENOMIC DNA]</scope>
</reference>
<dbReference type="RefSeq" id="XP_024573134.1">
    <property type="nucleotide sequence ID" value="XM_024722015.1"/>
</dbReference>
<keyword evidence="3" id="KW-1185">Reference proteome</keyword>
<dbReference type="OMA" id="LMIEARI"/>
<evidence type="ECO:0000313" key="3">
    <source>
        <dbReference type="Proteomes" id="UP000054928"/>
    </source>
</evidence>
<dbReference type="AlphaFoldDB" id="A0A0P1A954"/>
<evidence type="ECO:0000259" key="1">
    <source>
        <dbReference type="Pfam" id="PF09747"/>
    </source>
</evidence>
<dbReference type="Proteomes" id="UP000054928">
    <property type="component" value="Unassembled WGS sequence"/>
</dbReference>
<dbReference type="PANTHER" id="PTHR31840:SF1">
    <property type="entry name" value="COILED-COIL DOMAIN-CONTAINING PROTEIN 97"/>
    <property type="match status" value="1"/>
</dbReference>